<reference evidence="1" key="1">
    <citation type="journal article" date="2022" name="IScience">
        <title>Evolution of zygomycete secretomes and the origins of terrestrial fungal ecologies.</title>
        <authorList>
            <person name="Chang Y."/>
            <person name="Wang Y."/>
            <person name="Mondo S."/>
            <person name="Ahrendt S."/>
            <person name="Andreopoulos W."/>
            <person name="Barry K."/>
            <person name="Beard J."/>
            <person name="Benny G.L."/>
            <person name="Blankenship S."/>
            <person name="Bonito G."/>
            <person name="Cuomo C."/>
            <person name="Desiro A."/>
            <person name="Gervers K.A."/>
            <person name="Hundley H."/>
            <person name="Kuo A."/>
            <person name="LaButti K."/>
            <person name="Lang B.F."/>
            <person name="Lipzen A."/>
            <person name="O'Donnell K."/>
            <person name="Pangilinan J."/>
            <person name="Reynolds N."/>
            <person name="Sandor L."/>
            <person name="Smith M.E."/>
            <person name="Tsang A."/>
            <person name="Grigoriev I.V."/>
            <person name="Stajich J.E."/>
            <person name="Spatafora J.W."/>
        </authorList>
    </citation>
    <scope>NUCLEOTIDE SEQUENCE</scope>
    <source>
        <strain evidence="1">RSA 2281</strain>
    </source>
</reference>
<name>A0AAD5JZ35_9FUNG</name>
<sequence length="969" mass="111925">MNGIFQMIKRYSGRVAFTVNLVTDFGGYRDAKRKQTYYCIHCGKYISIDHEPEDDHLERCIDKRLEPSMSTTSLNWGSSLFIPNTSSPNNTLHVDHTMEIEATDFAPSVGHNGEQNSSITNDSYVPDTSLYNYYDDQFLSSNTLEFDDEEIGGEMDVADEQVLMFFHNNLSTQLSTTSSTSSSNDNTNQIPYFNFNTINSAYLGEKHLQTSVELYVMFVEFGASRELFKHMVSCINNYIEGKLPPLLSYQNDDKDKNRNTGQVHASPFSSLPTFHSATFFPSDLMHMLAGIGKQIWHMISGDFGKEEGHLLYLAPCTCQEIGDLIVNSYTLSTNFSSNCGNIDTHSSFYRSIDWIHFTLYLLSSILLEYYSDQRTCDALILLAKIFKYICSHEICKDDIHDIKDAVGKWNNWLLDQVNNKRLPGSVFTINQHYLMHVYKLIECLGPMPHFAAFCIERAIDKHEILEHGRRLWKDRSVYGGNNLHCFVRIITEVNVDRSWSSRIKIEKQQYFGFIYGFFVHEYKGSQRCLLLSIIFFGYKIEDVNNFRTFFFQGVALVKSRNSTYSCPRCWLPTSQFHMNIIGTLHTEETVKILVERGYYFNSINEQFRCKRLSKDLSIHIIKNAFLEVPHFNIYDSLVVDELHQLGGVYSHLLKVIENMLSEAEQLEIDLWLVSMFNNTYMITTLVSPTYDELKQHIGILLACVHNKIPPQMVLCLRYFINFMYQVVAKEHSADTLDEIENNLQLFYKYSPQAALFSRMGTFITRCDALNDIAVVLSNISQDETAQSHSLEYVFIDTYIEKRFSTISLYLMPELDTPEIHIYKTITIHQTTDDDGETYDEVVRTVTEFKGTDWCDFIELDGGCYKKKVVDMCLIKRYLPIQGTSYITGIEVLEVQVMKKVVPASDILRLIHIVPNFEAGKDVNTGYYNAYLLNYDANSHWMIIITFMLLLIHRISDNIYKKKCGYVNML</sequence>
<organism evidence="1 2">
    <name type="scientific">Phascolomyces articulosus</name>
    <dbReference type="NCBI Taxonomy" id="60185"/>
    <lineage>
        <taxon>Eukaryota</taxon>
        <taxon>Fungi</taxon>
        <taxon>Fungi incertae sedis</taxon>
        <taxon>Mucoromycota</taxon>
        <taxon>Mucoromycotina</taxon>
        <taxon>Mucoromycetes</taxon>
        <taxon>Mucorales</taxon>
        <taxon>Lichtheimiaceae</taxon>
        <taxon>Phascolomyces</taxon>
    </lineage>
</organism>
<evidence type="ECO:0000313" key="1">
    <source>
        <dbReference type="EMBL" id="KAI9246296.1"/>
    </source>
</evidence>
<comment type="caution">
    <text evidence="1">The sequence shown here is derived from an EMBL/GenBank/DDBJ whole genome shotgun (WGS) entry which is preliminary data.</text>
</comment>
<dbReference type="Proteomes" id="UP001209540">
    <property type="component" value="Unassembled WGS sequence"/>
</dbReference>
<accession>A0AAD5JZ35</accession>
<gene>
    <name evidence="1" type="ORF">BDA99DRAFT_543388</name>
</gene>
<dbReference type="AlphaFoldDB" id="A0AAD5JZ35"/>
<protein>
    <submittedName>
        <fullName evidence="1">Uncharacterized protein</fullName>
    </submittedName>
</protein>
<proteinExistence type="predicted"/>
<evidence type="ECO:0000313" key="2">
    <source>
        <dbReference type="Proteomes" id="UP001209540"/>
    </source>
</evidence>
<dbReference type="EMBL" id="JAIXMP010000047">
    <property type="protein sequence ID" value="KAI9246296.1"/>
    <property type="molecule type" value="Genomic_DNA"/>
</dbReference>
<reference evidence="1" key="2">
    <citation type="submission" date="2023-02" db="EMBL/GenBank/DDBJ databases">
        <authorList>
            <consortium name="DOE Joint Genome Institute"/>
            <person name="Mondo S.J."/>
            <person name="Chang Y."/>
            <person name="Wang Y."/>
            <person name="Ahrendt S."/>
            <person name="Andreopoulos W."/>
            <person name="Barry K."/>
            <person name="Beard J."/>
            <person name="Benny G.L."/>
            <person name="Blankenship S."/>
            <person name="Bonito G."/>
            <person name="Cuomo C."/>
            <person name="Desiro A."/>
            <person name="Gervers K.A."/>
            <person name="Hundley H."/>
            <person name="Kuo A."/>
            <person name="LaButti K."/>
            <person name="Lang B.F."/>
            <person name="Lipzen A."/>
            <person name="O'Donnell K."/>
            <person name="Pangilinan J."/>
            <person name="Reynolds N."/>
            <person name="Sandor L."/>
            <person name="Smith M.W."/>
            <person name="Tsang A."/>
            <person name="Grigoriev I.V."/>
            <person name="Stajich J.E."/>
            <person name="Spatafora J.W."/>
        </authorList>
    </citation>
    <scope>NUCLEOTIDE SEQUENCE</scope>
    <source>
        <strain evidence="1">RSA 2281</strain>
    </source>
</reference>
<keyword evidence="2" id="KW-1185">Reference proteome</keyword>